<dbReference type="PANTHER" id="PTHR47990">
    <property type="entry name" value="2-OXOGLUTARATE (2OG) AND FE(II)-DEPENDENT OXYGENASE SUPERFAMILY PROTEIN-RELATED"/>
    <property type="match status" value="1"/>
</dbReference>
<evidence type="ECO:0000256" key="1">
    <source>
        <dbReference type="ARBA" id="ARBA00008056"/>
    </source>
</evidence>
<dbReference type="EMBL" id="VIGI01000014">
    <property type="protein sequence ID" value="KAB8291797.1"/>
    <property type="molecule type" value="Genomic_DNA"/>
</dbReference>
<keyword evidence="2" id="KW-0408">Iron</keyword>
<comment type="caution">
    <text evidence="5">The sequence shown here is derived from an EMBL/GenBank/DDBJ whole genome shotgun (WGS) entry which is preliminary data.</text>
</comment>
<evidence type="ECO:0000256" key="2">
    <source>
        <dbReference type="RuleBase" id="RU003682"/>
    </source>
</evidence>
<keyword evidence="6" id="KW-1185">Reference proteome</keyword>
<dbReference type="InterPro" id="IPR050231">
    <property type="entry name" value="Iron_ascorbate_oxido_reductase"/>
</dbReference>
<dbReference type="Proteomes" id="UP000326757">
    <property type="component" value="Unassembled WGS sequence"/>
</dbReference>
<accession>A0A5N6JTU1</accession>
<reference evidence="5 6" key="1">
    <citation type="submission" date="2019-06" db="EMBL/GenBank/DDBJ databases">
        <title>Genome Sequence of the Brown Rot Fungal Pathogen Monilinia laxa.</title>
        <authorList>
            <person name="De Miccolis Angelini R.M."/>
            <person name="Landi L."/>
            <person name="Abate D."/>
            <person name="Pollastro S."/>
            <person name="Romanazzi G."/>
            <person name="Faretra F."/>
        </authorList>
    </citation>
    <scope>NUCLEOTIDE SEQUENCE [LARGE SCALE GENOMIC DNA]</scope>
    <source>
        <strain evidence="5 6">Mlax316</strain>
    </source>
</reference>
<keyword evidence="2" id="KW-0479">Metal-binding</keyword>
<dbReference type="OrthoDB" id="288590at2759"/>
<feature type="domain" description="Fe2OG dioxygenase" evidence="4">
    <location>
        <begin position="213"/>
        <end position="350"/>
    </location>
</feature>
<comment type="similarity">
    <text evidence="1 2">Belongs to the iron/ascorbate-dependent oxidoreductase family.</text>
</comment>
<dbReference type="InterPro" id="IPR027443">
    <property type="entry name" value="IPNS-like_sf"/>
</dbReference>
<dbReference type="PROSITE" id="PS51471">
    <property type="entry name" value="FE2OG_OXY"/>
    <property type="match status" value="1"/>
</dbReference>
<gene>
    <name evidence="5" type="ORF">EYC80_006589</name>
</gene>
<dbReference type="InterPro" id="IPR026992">
    <property type="entry name" value="DIOX_N"/>
</dbReference>
<organism evidence="5 6">
    <name type="scientific">Monilinia laxa</name>
    <name type="common">Brown rot fungus</name>
    <name type="synonym">Sclerotinia laxa</name>
    <dbReference type="NCBI Taxonomy" id="61186"/>
    <lineage>
        <taxon>Eukaryota</taxon>
        <taxon>Fungi</taxon>
        <taxon>Dikarya</taxon>
        <taxon>Ascomycota</taxon>
        <taxon>Pezizomycotina</taxon>
        <taxon>Leotiomycetes</taxon>
        <taxon>Helotiales</taxon>
        <taxon>Sclerotiniaceae</taxon>
        <taxon>Monilinia</taxon>
    </lineage>
</organism>
<dbReference type="GO" id="GO:0046872">
    <property type="term" value="F:metal ion binding"/>
    <property type="evidence" value="ECO:0007669"/>
    <property type="project" value="UniProtKB-KW"/>
</dbReference>
<dbReference type="Gene3D" id="2.60.120.330">
    <property type="entry name" value="B-lactam Antibiotic, Isopenicillin N Synthase, Chain"/>
    <property type="match status" value="1"/>
</dbReference>
<dbReference type="AlphaFoldDB" id="A0A5N6JTU1"/>
<dbReference type="InterPro" id="IPR005123">
    <property type="entry name" value="Oxoglu/Fe-dep_dioxygenase_dom"/>
</dbReference>
<evidence type="ECO:0000313" key="6">
    <source>
        <dbReference type="Proteomes" id="UP000326757"/>
    </source>
</evidence>
<proteinExistence type="inferred from homology"/>
<name>A0A5N6JTU1_MONLA</name>
<dbReference type="GO" id="GO:0016491">
    <property type="term" value="F:oxidoreductase activity"/>
    <property type="evidence" value="ECO:0007669"/>
    <property type="project" value="UniProtKB-KW"/>
</dbReference>
<sequence>MIAYRLSVTYVLSIYLPPSATSPERTLWGLISVCGESIDVSVQQLRGEDKDLSLNVMISLHDFEERIGEITEQLVHSAETDGFFVLINHGIDLSTISQMFETSRKFFSLPISTKFLIPFTPIHNIGWEQNSQVRPSTGVADQKESYQLQFNTSMSNYWLDEKILPGFREEVKRFMTACQELSEKLMVCFEKGLGVEEGMFVKAHDISRAESQTVLRLLHYFKVNRELENKDWVRAGPHVDWSFLTLLFQNLGQAGLEICPGREVSGDFGWGDEWTKIHPGEGEVVCNIGDCLMWWSGDRFRSTFHRVVTPRARTNGTDGDGDEDDGDGDGDGYGDEAWGDRYSLAFFNNPCEDVVIRGKEGEMTGREFTERAMGRNFSGVRENLRQKEREMGKVGV</sequence>
<feature type="region of interest" description="Disordered" evidence="3">
    <location>
        <begin position="311"/>
        <end position="334"/>
    </location>
</feature>
<dbReference type="Pfam" id="PF03171">
    <property type="entry name" value="2OG-FeII_Oxy"/>
    <property type="match status" value="1"/>
</dbReference>
<dbReference type="Pfam" id="PF14226">
    <property type="entry name" value="DIOX_N"/>
    <property type="match status" value="1"/>
</dbReference>
<dbReference type="GO" id="GO:0044283">
    <property type="term" value="P:small molecule biosynthetic process"/>
    <property type="evidence" value="ECO:0007669"/>
    <property type="project" value="UniProtKB-ARBA"/>
</dbReference>
<dbReference type="InterPro" id="IPR044861">
    <property type="entry name" value="IPNS-like_FE2OG_OXY"/>
</dbReference>
<evidence type="ECO:0000256" key="3">
    <source>
        <dbReference type="SAM" id="MobiDB-lite"/>
    </source>
</evidence>
<evidence type="ECO:0000259" key="4">
    <source>
        <dbReference type="PROSITE" id="PS51471"/>
    </source>
</evidence>
<evidence type="ECO:0000313" key="5">
    <source>
        <dbReference type="EMBL" id="KAB8291797.1"/>
    </source>
</evidence>
<feature type="compositionally biased region" description="Acidic residues" evidence="3">
    <location>
        <begin position="319"/>
        <end position="334"/>
    </location>
</feature>
<keyword evidence="2" id="KW-0560">Oxidoreductase</keyword>
<protein>
    <recommendedName>
        <fullName evidence="4">Fe2OG dioxygenase domain-containing protein</fullName>
    </recommendedName>
</protein>
<dbReference type="SUPFAM" id="SSF51197">
    <property type="entry name" value="Clavaminate synthase-like"/>
    <property type="match status" value="1"/>
</dbReference>